<evidence type="ECO:0000313" key="1">
    <source>
        <dbReference type="Proteomes" id="UP000095286"/>
    </source>
</evidence>
<dbReference type="Proteomes" id="UP000095286">
    <property type="component" value="Unplaced"/>
</dbReference>
<protein>
    <submittedName>
        <fullName evidence="2">LisH domain-containing protein</fullName>
    </submittedName>
</protein>
<organism evidence="1 2">
    <name type="scientific">Rhabditophanes sp. KR3021</name>
    <dbReference type="NCBI Taxonomy" id="114890"/>
    <lineage>
        <taxon>Eukaryota</taxon>
        <taxon>Metazoa</taxon>
        <taxon>Ecdysozoa</taxon>
        <taxon>Nematoda</taxon>
        <taxon>Chromadorea</taxon>
        <taxon>Rhabditida</taxon>
        <taxon>Tylenchina</taxon>
        <taxon>Panagrolaimomorpha</taxon>
        <taxon>Strongyloidoidea</taxon>
        <taxon>Alloionematidae</taxon>
        <taxon>Rhabditophanes</taxon>
    </lineage>
</organism>
<evidence type="ECO:0000313" key="2">
    <source>
        <dbReference type="WBParaSite" id="RSKR_0000945966.1"/>
    </source>
</evidence>
<name>A0AC35UA95_9BILA</name>
<accession>A0AC35UA95</accession>
<dbReference type="WBParaSite" id="RSKR_0000945966.1">
    <property type="protein sequence ID" value="RSKR_0000945966.1"/>
    <property type="gene ID" value="RSKR_0000945966"/>
</dbReference>
<reference evidence="2" key="1">
    <citation type="submission" date="2016-11" db="UniProtKB">
        <authorList>
            <consortium name="WormBaseParasite"/>
        </authorList>
    </citation>
    <scope>IDENTIFICATION</scope>
    <source>
        <strain evidence="2">KR3021</strain>
    </source>
</reference>
<proteinExistence type="predicted"/>
<sequence>MRLLKKEGYLGKEECSVAAYLDPTICQTSFLTQSEWDASEKIAKDLITNSINVSVDENLVSNNNKNRASELLPRNKVEGVKRRVC</sequence>